<name>A0A1U9MHT0_9HYPH</name>
<sequence length="60" mass="6526">MPARFLIPMDKSTRFLAPWMRFTNSASLSEMSGGVVTTATYRNVGLMSNEAGTPKQGVSE</sequence>
<dbReference type="AlphaFoldDB" id="A0A1U9MHT0"/>
<gene>
    <name evidence="1" type="ORF">BBC0122_010910</name>
</gene>
<organism evidence="1 2">
    <name type="scientific">Bartonella choladocola</name>
    <dbReference type="NCBI Taxonomy" id="2750995"/>
    <lineage>
        <taxon>Bacteria</taxon>
        <taxon>Pseudomonadati</taxon>
        <taxon>Pseudomonadota</taxon>
        <taxon>Alphaproteobacteria</taxon>
        <taxon>Hyphomicrobiales</taxon>
        <taxon>Bartonellaceae</taxon>
        <taxon>Bartonella</taxon>
    </lineage>
</organism>
<proteinExistence type="predicted"/>
<evidence type="ECO:0000313" key="1">
    <source>
        <dbReference type="EMBL" id="AQT47211.1"/>
    </source>
</evidence>
<evidence type="ECO:0000313" key="2">
    <source>
        <dbReference type="Proteomes" id="UP000189632"/>
    </source>
</evidence>
<dbReference type="Proteomes" id="UP000189632">
    <property type="component" value="Chromosome"/>
</dbReference>
<dbReference type="EMBL" id="CP015625">
    <property type="protein sequence ID" value="AQT47211.1"/>
    <property type="molecule type" value="Genomic_DNA"/>
</dbReference>
<protein>
    <submittedName>
        <fullName evidence="1">Uncharacterized protein</fullName>
    </submittedName>
</protein>
<keyword evidence="2" id="KW-1185">Reference proteome</keyword>
<accession>A0A1U9MHT0</accession>
<dbReference type="KEGG" id="bapi:BBC0122_010910"/>
<reference evidence="1 2" key="1">
    <citation type="submission" date="2016-11" db="EMBL/GenBank/DDBJ databases">
        <title>Comparative genomics of Bartonella apis.</title>
        <authorList>
            <person name="Engel P."/>
        </authorList>
    </citation>
    <scope>NUCLEOTIDE SEQUENCE [LARGE SCALE GENOMIC DNA]</scope>
    <source>
        <strain evidence="1 2">BBC0122</strain>
    </source>
</reference>